<sequence>MEWISRTAWKSWPDVASTTTTPHELAALLDLLPHLDSLEIFGLQFADAAPRVTPQTQRGPMKHVKLISSRSFRASHTPGHLQHIVDLLCQFSHISELSVGSDSVSPLCPPSTSRRIRTDTLDVVCQSFTMQRGPTMLHALTQNTDLSAVHTLKLSEPGSVAPGQPPCAIFAAALRGCKHLQSLTCTGNASYRALAHPAPCPPLRKLRVQLGTSSRPTPLRDLWADVARLARCALASTVSALGVRIDYSHHARMAGIVEVDEDVRADVRSVAWAPVQDALAALPALRVLEVAVDVRLWAPTWTAGAEEGAVREARRRGLAALRVYVESAVLAGLPLAPGRTLRLAVSMDPVL</sequence>
<evidence type="ECO:0000313" key="2">
    <source>
        <dbReference type="Proteomes" id="UP000703269"/>
    </source>
</evidence>
<gene>
    <name evidence="1" type="ORF">PsYK624_125230</name>
</gene>
<dbReference type="Proteomes" id="UP000703269">
    <property type="component" value="Unassembled WGS sequence"/>
</dbReference>
<reference evidence="1 2" key="1">
    <citation type="submission" date="2021-08" db="EMBL/GenBank/DDBJ databases">
        <title>Draft Genome Sequence of Phanerochaete sordida strain YK-624.</title>
        <authorList>
            <person name="Mori T."/>
            <person name="Dohra H."/>
            <person name="Suzuki T."/>
            <person name="Kawagishi H."/>
            <person name="Hirai H."/>
        </authorList>
    </citation>
    <scope>NUCLEOTIDE SEQUENCE [LARGE SCALE GENOMIC DNA]</scope>
    <source>
        <strain evidence="1 2">YK-624</strain>
    </source>
</reference>
<protein>
    <submittedName>
        <fullName evidence="1">Uncharacterized protein</fullName>
    </submittedName>
</protein>
<proteinExistence type="predicted"/>
<dbReference type="AlphaFoldDB" id="A0A9P3GLA1"/>
<accession>A0A9P3GLA1</accession>
<organism evidence="1 2">
    <name type="scientific">Phanerochaete sordida</name>
    <dbReference type="NCBI Taxonomy" id="48140"/>
    <lineage>
        <taxon>Eukaryota</taxon>
        <taxon>Fungi</taxon>
        <taxon>Dikarya</taxon>
        <taxon>Basidiomycota</taxon>
        <taxon>Agaricomycotina</taxon>
        <taxon>Agaricomycetes</taxon>
        <taxon>Polyporales</taxon>
        <taxon>Phanerochaetaceae</taxon>
        <taxon>Phanerochaete</taxon>
    </lineage>
</organism>
<keyword evidence="2" id="KW-1185">Reference proteome</keyword>
<evidence type="ECO:0000313" key="1">
    <source>
        <dbReference type="EMBL" id="GJE96329.1"/>
    </source>
</evidence>
<dbReference type="EMBL" id="BPQB01000058">
    <property type="protein sequence ID" value="GJE96329.1"/>
    <property type="molecule type" value="Genomic_DNA"/>
</dbReference>
<name>A0A9P3GLA1_9APHY</name>
<comment type="caution">
    <text evidence="1">The sequence shown here is derived from an EMBL/GenBank/DDBJ whole genome shotgun (WGS) entry which is preliminary data.</text>
</comment>